<reference evidence="1" key="1">
    <citation type="journal article" date="2018" name="Genome Biol. Evol.">
        <title>Genomics and development of Lentinus tigrinus, a white-rot wood-decaying mushroom with dimorphic fruiting bodies.</title>
        <authorList>
            <person name="Wu B."/>
            <person name="Xu Z."/>
            <person name="Knudson A."/>
            <person name="Carlson A."/>
            <person name="Chen N."/>
            <person name="Kovaka S."/>
            <person name="LaButti K."/>
            <person name="Lipzen A."/>
            <person name="Pennachio C."/>
            <person name="Riley R."/>
            <person name="Schakwitz W."/>
            <person name="Umezawa K."/>
            <person name="Ohm R.A."/>
            <person name="Grigoriev I.V."/>
            <person name="Nagy L.G."/>
            <person name="Gibbons J."/>
            <person name="Hibbett D."/>
        </authorList>
    </citation>
    <scope>NUCLEOTIDE SEQUENCE [LARGE SCALE GENOMIC DNA]</scope>
    <source>
        <strain evidence="1">ALCF2SS1-6</strain>
    </source>
</reference>
<sequence length="240" mass="27769">MWNPVNNASRRAPPLSSSRSSCLHRFVLRPQSPVYCRDPILPNMPQCAFTSGDPPSQCTSTTFKKSKYCKAHSDEFHEIKSKYKHAEEQVEIMGRSLVNASQIYRTPLEERGQVEDAVNMILWYVVNMDQEAHWRRKQDAKFYGGENERHHARLAELKKLRSDGIALLKIFRARYDTLAARDKEGQPPEEARKVAEDTRSLWDAIRRQWHIHLHTFCDHGDDEAAIAKQVDEEMGLLPEV</sequence>
<evidence type="ECO:0000313" key="2">
    <source>
        <dbReference type="Proteomes" id="UP000313359"/>
    </source>
</evidence>
<proteinExistence type="predicted"/>
<organism evidence="1 2">
    <name type="scientific">Lentinus tigrinus ALCF2SS1-6</name>
    <dbReference type="NCBI Taxonomy" id="1328759"/>
    <lineage>
        <taxon>Eukaryota</taxon>
        <taxon>Fungi</taxon>
        <taxon>Dikarya</taxon>
        <taxon>Basidiomycota</taxon>
        <taxon>Agaricomycotina</taxon>
        <taxon>Agaricomycetes</taxon>
        <taxon>Polyporales</taxon>
        <taxon>Polyporaceae</taxon>
        <taxon>Lentinus</taxon>
    </lineage>
</organism>
<dbReference type="EMBL" id="ML122266">
    <property type="protein sequence ID" value="RPD60267.1"/>
    <property type="molecule type" value="Genomic_DNA"/>
</dbReference>
<gene>
    <name evidence="1" type="ORF">L227DRAFT_96946</name>
</gene>
<accession>A0A5C2SAG4</accession>
<dbReference type="AlphaFoldDB" id="A0A5C2SAG4"/>
<keyword evidence="2" id="KW-1185">Reference proteome</keyword>
<dbReference type="Proteomes" id="UP000313359">
    <property type="component" value="Unassembled WGS sequence"/>
</dbReference>
<protein>
    <submittedName>
        <fullName evidence="1">Uncharacterized protein</fullName>
    </submittedName>
</protein>
<evidence type="ECO:0000313" key="1">
    <source>
        <dbReference type="EMBL" id="RPD60267.1"/>
    </source>
</evidence>
<dbReference type="OrthoDB" id="10361295at2759"/>
<name>A0A5C2SAG4_9APHY</name>